<dbReference type="GO" id="GO:0005975">
    <property type="term" value="P:carbohydrate metabolic process"/>
    <property type="evidence" value="ECO:0007669"/>
    <property type="project" value="InterPro"/>
</dbReference>
<dbReference type="InterPro" id="IPR008183">
    <property type="entry name" value="Aldose_1/G6P_1-epimerase"/>
</dbReference>
<proteinExistence type="predicted"/>
<dbReference type="SUPFAM" id="SSF74650">
    <property type="entry name" value="Galactose mutarotase-like"/>
    <property type="match status" value="1"/>
</dbReference>
<dbReference type="CDD" id="cd09024">
    <property type="entry name" value="Aldose_epim_lacX"/>
    <property type="match status" value="1"/>
</dbReference>
<dbReference type="RefSeq" id="WP_065254618.1">
    <property type="nucleotide sequence ID" value="NZ_JAQLCW010000039.1"/>
</dbReference>
<name>A0A1B8RNB7_9CLOT</name>
<organism evidence="1 2">
    <name type="scientific">Clostridium paraputrificum</name>
    <dbReference type="NCBI Taxonomy" id="29363"/>
    <lineage>
        <taxon>Bacteria</taxon>
        <taxon>Bacillati</taxon>
        <taxon>Bacillota</taxon>
        <taxon>Clostridia</taxon>
        <taxon>Eubacteriales</taxon>
        <taxon>Clostridiaceae</taxon>
        <taxon>Clostridium</taxon>
    </lineage>
</organism>
<dbReference type="EMBL" id="MAPZ01000022">
    <property type="protein sequence ID" value="OBY10288.1"/>
    <property type="molecule type" value="Genomic_DNA"/>
</dbReference>
<comment type="caution">
    <text evidence="1">The sequence shown here is derived from an EMBL/GenBank/DDBJ whole genome shotgun (WGS) entry which is preliminary data.</text>
</comment>
<dbReference type="PANTHER" id="PTHR11122">
    <property type="entry name" value="APOSPORY-ASSOCIATED PROTEIN C-RELATED"/>
    <property type="match status" value="1"/>
</dbReference>
<keyword evidence="2" id="KW-1185">Reference proteome</keyword>
<dbReference type="InterPro" id="IPR011013">
    <property type="entry name" value="Gal_mutarotase_sf_dom"/>
</dbReference>
<dbReference type="Proteomes" id="UP000092714">
    <property type="component" value="Unassembled WGS sequence"/>
</dbReference>
<reference evidence="1 2" key="1">
    <citation type="submission" date="2016-06" db="EMBL/GenBank/DDBJ databases">
        <authorList>
            <person name="Kjaerup R.B."/>
            <person name="Dalgaard T.S."/>
            <person name="Juul-Madsen H.R."/>
        </authorList>
    </citation>
    <scope>NUCLEOTIDE SEQUENCE [LARGE SCALE GENOMIC DNA]</scope>
    <source>
        <strain evidence="1 2">373-A1</strain>
    </source>
</reference>
<evidence type="ECO:0000313" key="2">
    <source>
        <dbReference type="Proteomes" id="UP000092714"/>
    </source>
</evidence>
<dbReference type="Pfam" id="PF01263">
    <property type="entry name" value="Aldose_epim"/>
    <property type="match status" value="1"/>
</dbReference>
<dbReference type="OrthoDB" id="9795355at2"/>
<sequence>MIYTLENSNISIVASTYGGEIHSLKSKKDNTEYLWNGNPEYWKYHAPILFPIVGKVKDLKYRVDGKTYELPQHGLARISEFNLLTQNKESITFELVYSDDTLKVYPFKFSLQITYTLLDNGVKVTYTVNNLDDKNILFSIGSHPAFMCPIEEGLSLNDYYFKFNEKENAPIMLLNSHGLFTGETEDFLDNSNIIPLSKELFKNDALVFNNLKSNKISIESQKGTKSLTLDFTGFPDLGLWAPATGAPFVCIEPWYGHADFADFEGEFKDKEGVISLEVNGKFECNFIVTI</sequence>
<evidence type="ECO:0000313" key="1">
    <source>
        <dbReference type="EMBL" id="OBY10288.1"/>
    </source>
</evidence>
<dbReference type="eggNOG" id="COG2017">
    <property type="taxonomic scope" value="Bacteria"/>
</dbReference>
<dbReference type="InterPro" id="IPR037481">
    <property type="entry name" value="LacX"/>
</dbReference>
<gene>
    <name evidence="1" type="ORF">CP373A1_11385</name>
</gene>
<protein>
    <submittedName>
        <fullName evidence="1">Galactose mutarotase</fullName>
    </submittedName>
</protein>
<dbReference type="AlphaFoldDB" id="A0A1B8RNB7"/>
<dbReference type="PANTHER" id="PTHR11122:SF13">
    <property type="entry name" value="GLUCOSE-6-PHOSPHATE 1-EPIMERASE"/>
    <property type="match status" value="1"/>
</dbReference>
<dbReference type="InterPro" id="IPR014718">
    <property type="entry name" value="GH-type_carb-bd"/>
</dbReference>
<dbReference type="GO" id="GO:0030246">
    <property type="term" value="F:carbohydrate binding"/>
    <property type="evidence" value="ECO:0007669"/>
    <property type="project" value="InterPro"/>
</dbReference>
<dbReference type="Gene3D" id="2.70.98.10">
    <property type="match status" value="1"/>
</dbReference>
<dbReference type="GO" id="GO:0016853">
    <property type="term" value="F:isomerase activity"/>
    <property type="evidence" value="ECO:0007669"/>
    <property type="project" value="InterPro"/>
</dbReference>
<accession>A0A1B8RNB7</accession>